<dbReference type="GeneID" id="18919498"/>
<evidence type="ECO:0000256" key="6">
    <source>
        <dbReference type="ARBA" id="ARBA00034808"/>
    </source>
</evidence>
<reference evidence="9 10" key="1">
    <citation type="journal article" date="2012" name="BMC Genomics">
        <title>Comparative genomics of the white-rot fungi, Phanerochaete carnosa and P. chrysosporium, to elucidate the genetic basis of the distinct wood types they colonize.</title>
        <authorList>
            <person name="Suzuki H."/>
            <person name="MacDonald J."/>
            <person name="Syed K."/>
            <person name="Salamov A."/>
            <person name="Hori C."/>
            <person name="Aerts A."/>
            <person name="Henrissat B."/>
            <person name="Wiebenga A."/>
            <person name="vanKuyk P.A."/>
            <person name="Barry K."/>
            <person name="Lindquist E."/>
            <person name="LaButti K."/>
            <person name="Lapidus A."/>
            <person name="Lucas S."/>
            <person name="Coutinho P."/>
            <person name="Gong Y."/>
            <person name="Samejima M."/>
            <person name="Mahadevan R."/>
            <person name="Abou-Zaid M."/>
            <person name="de Vries R.P."/>
            <person name="Igarashi K."/>
            <person name="Yadav J.S."/>
            <person name="Grigoriev I.V."/>
            <person name="Master E.R."/>
        </authorList>
    </citation>
    <scope>NUCLEOTIDE SEQUENCE [LARGE SCALE GENOMIC DNA]</scope>
    <source>
        <strain evidence="9 10">HHB-10118-sp</strain>
    </source>
</reference>
<dbReference type="PANTHER" id="PTHR13710:SF153">
    <property type="entry name" value="RECQ-LIKE DNA HELICASE BLM"/>
    <property type="match status" value="1"/>
</dbReference>
<dbReference type="OrthoDB" id="2499463at2759"/>
<proteinExistence type="inferred from homology"/>
<name>K5WBV3_PHACS</name>
<evidence type="ECO:0000259" key="8">
    <source>
        <dbReference type="PROSITE" id="PS51194"/>
    </source>
</evidence>
<dbReference type="Pfam" id="PF00271">
    <property type="entry name" value="Helicase_C"/>
    <property type="match status" value="1"/>
</dbReference>
<dbReference type="GO" id="GO:0005634">
    <property type="term" value="C:nucleus"/>
    <property type="evidence" value="ECO:0007669"/>
    <property type="project" value="TreeGrafter"/>
</dbReference>
<dbReference type="GO" id="GO:0003677">
    <property type="term" value="F:DNA binding"/>
    <property type="evidence" value="ECO:0007669"/>
    <property type="project" value="UniProtKB-KW"/>
</dbReference>
<evidence type="ECO:0000256" key="3">
    <source>
        <dbReference type="ARBA" id="ARBA00023235"/>
    </source>
</evidence>
<feature type="region of interest" description="Disordered" evidence="7">
    <location>
        <begin position="361"/>
        <end position="380"/>
    </location>
</feature>
<feature type="region of interest" description="Disordered" evidence="7">
    <location>
        <begin position="150"/>
        <end position="174"/>
    </location>
</feature>
<dbReference type="GO" id="GO:0005737">
    <property type="term" value="C:cytoplasm"/>
    <property type="evidence" value="ECO:0007669"/>
    <property type="project" value="TreeGrafter"/>
</dbReference>
<keyword evidence="2" id="KW-0238">DNA-binding</keyword>
<keyword evidence="4" id="KW-0539">Nucleus</keyword>
<dbReference type="PROSITE" id="PS51194">
    <property type="entry name" value="HELICASE_CTER"/>
    <property type="match status" value="1"/>
</dbReference>
<sequence>MTPTVIEAVKKSLSFRLGQIFELNLGNNCKNITHIVVKIKSATDFDALCILLEGATEGQPLLRTLVYVLKKEDAQNIALYLRNLLPPNSTLHSQINFANSAQDAAARMKAIQDFWNGVVNILVATEVAGMGLDIRDIVRIYHFNIPNSVDEDSSEIADKPQESQDIVSRSLGPLNGIAEPTVSLNGITRLTESQEGVTEHFQPHNTALLELQEEEPENDPEDDPDVQPGGEDEEDNDFKLEDLFEGYCGPEVPPTQPEPRAGNPAAIPTTRGKKKSREIEKTMCEYALTKRCRHKIVDDYYKIPPRCEDTRHTASVADTLANLTLPCCDNCLQSQDSLTRSDFEKELVALIEHFEDRLKPDPLAGKKRPRLPSGLGPHKGERLQKCEHALKNYRVLLPDDILQKLATRANLRTVQALIDDLKWDFAPRYGNEILELLKPIDDAWNKERQEERERKATVRKAQSQVNAKQHGEERRQQQHQEIVHKRTRTHKASSQAFNLRWATPIVVSGPPEPVAPQHAPAICTSLSTAFSSAYSSTGPSTPAISDSSLLASGFAPVSLVTPISSVASFPPQKSASRFAIASGSAASSVSHNNSPVLSQPNDYYYCWEQYQQHLQAAAYAQHQAYLAAYVQQQAFATSKLYLAQPWPKLPPPPPQ</sequence>
<dbReference type="PANTHER" id="PTHR13710">
    <property type="entry name" value="DNA HELICASE RECQ FAMILY MEMBER"/>
    <property type="match status" value="1"/>
</dbReference>
<dbReference type="RefSeq" id="XP_007394045.1">
    <property type="nucleotide sequence ID" value="XM_007393983.1"/>
</dbReference>
<dbReference type="GO" id="GO:0043138">
    <property type="term" value="F:3'-5' DNA helicase activity"/>
    <property type="evidence" value="ECO:0007669"/>
    <property type="project" value="UniProtKB-EC"/>
</dbReference>
<evidence type="ECO:0000256" key="2">
    <source>
        <dbReference type="ARBA" id="ARBA00023125"/>
    </source>
</evidence>
<comment type="similarity">
    <text evidence="1">Belongs to the helicase family. RecQ subfamily.</text>
</comment>
<dbReference type="GO" id="GO:0009378">
    <property type="term" value="F:four-way junction helicase activity"/>
    <property type="evidence" value="ECO:0007669"/>
    <property type="project" value="TreeGrafter"/>
</dbReference>
<dbReference type="SUPFAM" id="SSF52540">
    <property type="entry name" value="P-loop containing nucleoside triphosphate hydrolases"/>
    <property type="match status" value="1"/>
</dbReference>
<evidence type="ECO:0000256" key="4">
    <source>
        <dbReference type="ARBA" id="ARBA00023242"/>
    </source>
</evidence>
<organism evidence="9 10">
    <name type="scientific">Phanerochaete carnosa (strain HHB-10118-sp)</name>
    <name type="common">White-rot fungus</name>
    <name type="synonym">Peniophora carnosa</name>
    <dbReference type="NCBI Taxonomy" id="650164"/>
    <lineage>
        <taxon>Eukaryota</taxon>
        <taxon>Fungi</taxon>
        <taxon>Dikarya</taxon>
        <taxon>Basidiomycota</taxon>
        <taxon>Agaricomycotina</taxon>
        <taxon>Agaricomycetes</taxon>
        <taxon>Polyporales</taxon>
        <taxon>Phanerochaetaceae</taxon>
        <taxon>Phanerochaete</taxon>
    </lineage>
</organism>
<evidence type="ECO:0000256" key="7">
    <source>
        <dbReference type="SAM" id="MobiDB-lite"/>
    </source>
</evidence>
<dbReference type="InterPro" id="IPR027417">
    <property type="entry name" value="P-loop_NTPase"/>
</dbReference>
<gene>
    <name evidence="9" type="ORF">PHACADRAFT_27292</name>
</gene>
<dbReference type="EMBL" id="JH930471">
    <property type="protein sequence ID" value="EKM56459.1"/>
    <property type="molecule type" value="Genomic_DNA"/>
</dbReference>
<evidence type="ECO:0000313" key="10">
    <source>
        <dbReference type="Proteomes" id="UP000008370"/>
    </source>
</evidence>
<dbReference type="InterPro" id="IPR001650">
    <property type="entry name" value="Helicase_C-like"/>
</dbReference>
<keyword evidence="3" id="KW-0413">Isomerase</keyword>
<dbReference type="HOGENOM" id="CLU_418620_0_0_1"/>
<accession>K5WBV3</accession>
<dbReference type="GO" id="GO:0000724">
    <property type="term" value="P:double-strand break repair via homologous recombination"/>
    <property type="evidence" value="ECO:0007669"/>
    <property type="project" value="TreeGrafter"/>
</dbReference>
<evidence type="ECO:0000256" key="1">
    <source>
        <dbReference type="ARBA" id="ARBA00005446"/>
    </source>
</evidence>
<dbReference type="Gene3D" id="3.40.50.300">
    <property type="entry name" value="P-loop containing nucleotide triphosphate hydrolases"/>
    <property type="match status" value="1"/>
</dbReference>
<keyword evidence="10" id="KW-1185">Reference proteome</keyword>
<dbReference type="GO" id="GO:0005694">
    <property type="term" value="C:chromosome"/>
    <property type="evidence" value="ECO:0007669"/>
    <property type="project" value="TreeGrafter"/>
</dbReference>
<evidence type="ECO:0000313" key="9">
    <source>
        <dbReference type="EMBL" id="EKM56459.1"/>
    </source>
</evidence>
<dbReference type="InParanoid" id="K5WBV3"/>
<evidence type="ECO:0000256" key="5">
    <source>
        <dbReference type="ARBA" id="ARBA00034617"/>
    </source>
</evidence>
<dbReference type="KEGG" id="pco:PHACADRAFT_27292"/>
<feature type="compositionally biased region" description="Basic and acidic residues" evidence="7">
    <location>
        <begin position="469"/>
        <end position="481"/>
    </location>
</feature>
<dbReference type="Proteomes" id="UP000008370">
    <property type="component" value="Unassembled WGS sequence"/>
</dbReference>
<feature type="region of interest" description="Disordered" evidence="7">
    <location>
        <begin position="249"/>
        <end position="276"/>
    </location>
</feature>
<dbReference type="EC" id="5.6.2.4" evidence="6"/>
<dbReference type="AlphaFoldDB" id="K5WBV3"/>
<protein>
    <recommendedName>
        <fullName evidence="6">DNA 3'-5' helicase</fullName>
        <ecNumber evidence="6">5.6.2.4</ecNumber>
    </recommendedName>
</protein>
<comment type="catalytic activity">
    <reaction evidence="5">
        <text>Couples ATP hydrolysis with the unwinding of duplex DNA by translocating in the 3'-5' direction.</text>
        <dbReference type="EC" id="5.6.2.4"/>
    </reaction>
</comment>
<feature type="region of interest" description="Disordered" evidence="7">
    <location>
        <begin position="212"/>
        <end position="236"/>
    </location>
</feature>
<feature type="domain" description="Helicase C-terminal" evidence="8">
    <location>
        <begin position="44"/>
        <end position="212"/>
    </location>
</feature>
<dbReference type="STRING" id="650164.K5WBV3"/>
<feature type="region of interest" description="Disordered" evidence="7">
    <location>
        <begin position="448"/>
        <end position="481"/>
    </location>
</feature>